<dbReference type="PROSITE" id="PS50932">
    <property type="entry name" value="HTH_LACI_2"/>
    <property type="match status" value="1"/>
</dbReference>
<keyword evidence="2" id="KW-0238">DNA-binding</keyword>
<feature type="region of interest" description="Disordered" evidence="4">
    <location>
        <begin position="1"/>
        <end position="42"/>
    </location>
</feature>
<dbReference type="InterPro" id="IPR000843">
    <property type="entry name" value="HTH_LacI"/>
</dbReference>
<evidence type="ECO:0000256" key="2">
    <source>
        <dbReference type="ARBA" id="ARBA00023125"/>
    </source>
</evidence>
<dbReference type="CDD" id="cd06267">
    <property type="entry name" value="PBP1_LacI_sugar_binding-like"/>
    <property type="match status" value="1"/>
</dbReference>
<accession>A0A4P7SLB9</accession>
<dbReference type="Proteomes" id="UP000296469">
    <property type="component" value="Chromosome"/>
</dbReference>
<evidence type="ECO:0000256" key="4">
    <source>
        <dbReference type="SAM" id="MobiDB-lite"/>
    </source>
</evidence>
<dbReference type="PANTHER" id="PTHR30146">
    <property type="entry name" value="LACI-RELATED TRANSCRIPTIONAL REPRESSOR"/>
    <property type="match status" value="1"/>
</dbReference>
<dbReference type="CDD" id="cd01392">
    <property type="entry name" value="HTH_LacI"/>
    <property type="match status" value="1"/>
</dbReference>
<dbReference type="RefSeq" id="WP_135972766.1">
    <property type="nucleotide sequence ID" value="NZ_CP039291.1"/>
</dbReference>
<evidence type="ECO:0000256" key="3">
    <source>
        <dbReference type="ARBA" id="ARBA00023163"/>
    </source>
</evidence>
<dbReference type="Gene3D" id="1.10.260.40">
    <property type="entry name" value="lambda repressor-like DNA-binding domains"/>
    <property type="match status" value="1"/>
</dbReference>
<feature type="domain" description="HTH lacI-type" evidence="5">
    <location>
        <begin position="46"/>
        <end position="100"/>
    </location>
</feature>
<keyword evidence="1" id="KW-0805">Transcription regulation</keyword>
<dbReference type="AlphaFoldDB" id="A0A4P7SLB9"/>
<dbReference type="Pfam" id="PF00356">
    <property type="entry name" value="LacI"/>
    <property type="match status" value="1"/>
</dbReference>
<evidence type="ECO:0000256" key="1">
    <source>
        <dbReference type="ARBA" id="ARBA00023015"/>
    </source>
</evidence>
<reference evidence="6 7" key="1">
    <citation type="submission" date="2019-04" db="EMBL/GenBank/DDBJ databases">
        <title>Isolation and identification of Cellulomonas shaoxiangyii sp. Nov. isolated from feces of the Tibetan antelopes (Pantholops hodgsonii) in the Qinghai-Tibet plateau of China.</title>
        <authorList>
            <person name="Tian Z."/>
        </authorList>
    </citation>
    <scope>NUCLEOTIDE SEQUENCE [LARGE SCALE GENOMIC DNA]</scope>
    <source>
        <strain evidence="6 7">Z28</strain>
    </source>
</reference>
<dbReference type="SMART" id="SM00354">
    <property type="entry name" value="HTH_LACI"/>
    <property type="match status" value="1"/>
</dbReference>
<feature type="compositionally biased region" description="Low complexity" evidence="4">
    <location>
        <begin position="30"/>
        <end position="42"/>
    </location>
</feature>
<dbReference type="InterPro" id="IPR010982">
    <property type="entry name" value="Lambda_DNA-bd_dom_sf"/>
</dbReference>
<dbReference type="SUPFAM" id="SSF47413">
    <property type="entry name" value="lambda repressor-like DNA-binding domains"/>
    <property type="match status" value="1"/>
</dbReference>
<dbReference type="InterPro" id="IPR046335">
    <property type="entry name" value="LacI/GalR-like_sensor"/>
</dbReference>
<evidence type="ECO:0000313" key="7">
    <source>
        <dbReference type="Proteomes" id="UP000296469"/>
    </source>
</evidence>
<proteinExistence type="predicted"/>
<sequence>MVTPAHDSGKDAASPTASPAVAPAAPPAGPATGAHPVVPGPAARRPTITDVARAAGVSIAVVSYALNGRPGVSAATRERVLRVADEFGWRPSAAARSMRSGPRAVGLVLDRTLTGPVGYGADVLELVVALQDVLRTRGLALVLQVVDDLAAAVALYGEWWAERRFDVMVVTDVRTEDPRLDALRRLRIPSVVVVGGEPTGEMATVAVEDAEATERVGRYLIELGHRQVAVVTGPDALHRTRTRVAGLEQAVATGGGVLVHEATAGTPEGAAAACRRLLTGRRPPTALVFDTDHMAVAALDVTRRTGLAVPWDVSVVSLTDSPLCRLATPSITALPTVQVELGTAVGHAVLQVLDGRAGLGRHIAVGGLAVRGSTGPRSR</sequence>
<keyword evidence="7" id="KW-1185">Reference proteome</keyword>
<feature type="compositionally biased region" description="Low complexity" evidence="4">
    <location>
        <begin position="12"/>
        <end position="23"/>
    </location>
</feature>
<evidence type="ECO:0000313" key="6">
    <source>
        <dbReference type="EMBL" id="QCB93584.1"/>
    </source>
</evidence>
<organism evidence="6 7">
    <name type="scientific">Cellulomonas shaoxiangyii</name>
    <dbReference type="NCBI Taxonomy" id="2566013"/>
    <lineage>
        <taxon>Bacteria</taxon>
        <taxon>Bacillati</taxon>
        <taxon>Actinomycetota</taxon>
        <taxon>Actinomycetes</taxon>
        <taxon>Micrococcales</taxon>
        <taxon>Cellulomonadaceae</taxon>
        <taxon>Cellulomonas</taxon>
    </lineage>
</organism>
<keyword evidence="3" id="KW-0804">Transcription</keyword>
<dbReference type="Pfam" id="PF13377">
    <property type="entry name" value="Peripla_BP_3"/>
    <property type="match status" value="1"/>
</dbReference>
<dbReference type="OrthoDB" id="1938857at2"/>
<dbReference type="SUPFAM" id="SSF53822">
    <property type="entry name" value="Periplasmic binding protein-like I"/>
    <property type="match status" value="1"/>
</dbReference>
<dbReference type="GO" id="GO:0000976">
    <property type="term" value="F:transcription cis-regulatory region binding"/>
    <property type="evidence" value="ECO:0007669"/>
    <property type="project" value="TreeGrafter"/>
</dbReference>
<dbReference type="PANTHER" id="PTHR30146:SF155">
    <property type="entry name" value="ALANINE RACEMASE"/>
    <property type="match status" value="1"/>
</dbReference>
<name>A0A4P7SLB9_9CELL</name>
<protein>
    <submittedName>
        <fullName evidence="6">LacI family transcriptional regulator</fullName>
    </submittedName>
</protein>
<dbReference type="EMBL" id="CP039291">
    <property type="protein sequence ID" value="QCB93584.1"/>
    <property type="molecule type" value="Genomic_DNA"/>
</dbReference>
<dbReference type="Gene3D" id="3.40.50.2300">
    <property type="match status" value="2"/>
</dbReference>
<evidence type="ECO:0000259" key="5">
    <source>
        <dbReference type="PROSITE" id="PS50932"/>
    </source>
</evidence>
<dbReference type="InterPro" id="IPR028082">
    <property type="entry name" value="Peripla_BP_I"/>
</dbReference>
<gene>
    <name evidence="6" type="ORF">E5225_08440</name>
</gene>
<dbReference type="KEGG" id="celz:E5225_08440"/>
<dbReference type="GO" id="GO:0003700">
    <property type="term" value="F:DNA-binding transcription factor activity"/>
    <property type="evidence" value="ECO:0007669"/>
    <property type="project" value="TreeGrafter"/>
</dbReference>